<keyword evidence="3 6" id="KW-0479">Metal-binding</keyword>
<evidence type="ECO:0000256" key="2">
    <source>
        <dbReference type="ARBA" id="ARBA00022617"/>
    </source>
</evidence>
<dbReference type="InterPro" id="IPR036909">
    <property type="entry name" value="Cyt_c-like_dom_sf"/>
</dbReference>
<feature type="signal peptide" evidence="7">
    <location>
        <begin position="1"/>
        <end position="20"/>
    </location>
</feature>
<dbReference type="AlphaFoldDB" id="A0A1Y5SJH4"/>
<evidence type="ECO:0000259" key="8">
    <source>
        <dbReference type="PROSITE" id="PS51007"/>
    </source>
</evidence>
<dbReference type="InterPro" id="IPR002327">
    <property type="entry name" value="Cyt_c_1A/1B"/>
</dbReference>
<dbReference type="OrthoDB" id="9805828at2"/>
<dbReference type="Gene3D" id="1.10.760.10">
    <property type="entry name" value="Cytochrome c-like domain"/>
    <property type="match status" value="1"/>
</dbReference>
<keyword evidence="7" id="KW-0732">Signal</keyword>
<keyword evidence="5 6" id="KW-0408">Iron</keyword>
<organism evidence="9 10">
    <name type="scientific">Pacificibacter marinus</name>
    <dbReference type="NCBI Taxonomy" id="658057"/>
    <lineage>
        <taxon>Bacteria</taxon>
        <taxon>Pseudomonadati</taxon>
        <taxon>Pseudomonadota</taxon>
        <taxon>Alphaproteobacteria</taxon>
        <taxon>Rhodobacterales</taxon>
        <taxon>Roseobacteraceae</taxon>
        <taxon>Pacificibacter</taxon>
    </lineage>
</organism>
<feature type="domain" description="Cytochrome c" evidence="8">
    <location>
        <begin position="21"/>
        <end position="133"/>
    </location>
</feature>
<keyword evidence="10" id="KW-1185">Reference proteome</keyword>
<evidence type="ECO:0000256" key="4">
    <source>
        <dbReference type="ARBA" id="ARBA00022982"/>
    </source>
</evidence>
<dbReference type="RefSeq" id="WP_085848998.1">
    <property type="nucleotide sequence ID" value="NZ_FNZV01000004.1"/>
</dbReference>
<dbReference type="PROSITE" id="PS51007">
    <property type="entry name" value="CYTC"/>
    <property type="match status" value="1"/>
</dbReference>
<evidence type="ECO:0000256" key="1">
    <source>
        <dbReference type="ARBA" id="ARBA00022448"/>
    </source>
</evidence>
<accession>A0A1Y5SJH4</accession>
<dbReference type="GO" id="GO:0046872">
    <property type="term" value="F:metal ion binding"/>
    <property type="evidence" value="ECO:0007669"/>
    <property type="project" value="UniProtKB-KW"/>
</dbReference>
<evidence type="ECO:0000256" key="7">
    <source>
        <dbReference type="SAM" id="SignalP"/>
    </source>
</evidence>
<gene>
    <name evidence="9" type="ORF">PAM7971_01841</name>
</gene>
<dbReference type="Proteomes" id="UP000193307">
    <property type="component" value="Unassembled WGS sequence"/>
</dbReference>
<keyword evidence="1" id="KW-0813">Transport</keyword>
<dbReference type="PANTHER" id="PTHR11961">
    <property type="entry name" value="CYTOCHROME C"/>
    <property type="match status" value="1"/>
</dbReference>
<feature type="chain" id="PRO_5010988616" evidence="7">
    <location>
        <begin position="21"/>
        <end position="148"/>
    </location>
</feature>
<dbReference type="STRING" id="658057.SAMN04488032_104236"/>
<keyword evidence="4" id="KW-0249">Electron transport</keyword>
<sequence>MTKFFALTAAALLATSSAYAGDADAGEKDFKRCKACHTISNGDEVIFKGGKTGPNLYGVVGRTAGTQADFTKYGDDLVAAGAAGLVWTQELLVDYVKDPKGFLSAQLDTSAKSKMSFKMKDGEDVAAYLASVGPAVVEMPADDAAPAE</sequence>
<dbReference type="GO" id="GO:0009055">
    <property type="term" value="F:electron transfer activity"/>
    <property type="evidence" value="ECO:0007669"/>
    <property type="project" value="InterPro"/>
</dbReference>
<evidence type="ECO:0000313" key="10">
    <source>
        <dbReference type="Proteomes" id="UP000193307"/>
    </source>
</evidence>
<dbReference type="SUPFAM" id="SSF46626">
    <property type="entry name" value="Cytochrome c"/>
    <property type="match status" value="1"/>
</dbReference>
<evidence type="ECO:0000256" key="5">
    <source>
        <dbReference type="ARBA" id="ARBA00023004"/>
    </source>
</evidence>
<keyword evidence="2 6" id="KW-0349">Heme</keyword>
<dbReference type="InterPro" id="IPR009056">
    <property type="entry name" value="Cyt_c-like_dom"/>
</dbReference>
<evidence type="ECO:0000256" key="6">
    <source>
        <dbReference type="PROSITE-ProRule" id="PRU00433"/>
    </source>
</evidence>
<evidence type="ECO:0000256" key="3">
    <source>
        <dbReference type="ARBA" id="ARBA00022723"/>
    </source>
</evidence>
<protein>
    <submittedName>
        <fullName evidence="9">Cytochrome c-551</fullName>
    </submittedName>
</protein>
<dbReference type="GO" id="GO:0020037">
    <property type="term" value="F:heme binding"/>
    <property type="evidence" value="ECO:0007669"/>
    <property type="project" value="InterPro"/>
</dbReference>
<reference evidence="9 10" key="1">
    <citation type="submission" date="2017-03" db="EMBL/GenBank/DDBJ databases">
        <authorList>
            <person name="Afonso C.L."/>
            <person name="Miller P.J."/>
            <person name="Scott M.A."/>
            <person name="Spackman E."/>
            <person name="Goraichik I."/>
            <person name="Dimitrov K.M."/>
            <person name="Suarez D.L."/>
            <person name="Swayne D.E."/>
        </authorList>
    </citation>
    <scope>NUCLEOTIDE SEQUENCE [LARGE SCALE GENOMIC DNA]</scope>
    <source>
        <strain evidence="9 10">CECT 7971</strain>
    </source>
</reference>
<proteinExistence type="predicted"/>
<evidence type="ECO:0000313" key="9">
    <source>
        <dbReference type="EMBL" id="SLN40547.1"/>
    </source>
</evidence>
<dbReference type="EMBL" id="FWFW01000005">
    <property type="protein sequence ID" value="SLN40547.1"/>
    <property type="molecule type" value="Genomic_DNA"/>
</dbReference>
<name>A0A1Y5SJH4_9RHOB</name>